<comment type="caution">
    <text evidence="2">The sequence shown here is derived from an EMBL/GenBank/DDBJ whole genome shotgun (WGS) entry which is preliminary data.</text>
</comment>
<feature type="region of interest" description="Disordered" evidence="1">
    <location>
        <begin position="160"/>
        <end position="206"/>
    </location>
</feature>
<feature type="region of interest" description="Disordered" evidence="1">
    <location>
        <begin position="1"/>
        <end position="20"/>
    </location>
</feature>
<name>A0AA39XKJ5_9PEZI</name>
<gene>
    <name evidence="2" type="ORF">B0T17DRAFT_503223</name>
</gene>
<evidence type="ECO:0000256" key="1">
    <source>
        <dbReference type="SAM" id="MobiDB-lite"/>
    </source>
</evidence>
<reference evidence="2" key="1">
    <citation type="submission" date="2023-06" db="EMBL/GenBank/DDBJ databases">
        <title>Genome-scale phylogeny and comparative genomics of the fungal order Sordariales.</title>
        <authorList>
            <consortium name="Lawrence Berkeley National Laboratory"/>
            <person name="Hensen N."/>
            <person name="Bonometti L."/>
            <person name="Westerberg I."/>
            <person name="Brannstrom I.O."/>
            <person name="Guillou S."/>
            <person name="Cros-Aarteil S."/>
            <person name="Calhoun S."/>
            <person name="Haridas S."/>
            <person name="Kuo A."/>
            <person name="Mondo S."/>
            <person name="Pangilinan J."/>
            <person name="Riley R."/>
            <person name="LaButti K."/>
            <person name="Andreopoulos B."/>
            <person name="Lipzen A."/>
            <person name="Chen C."/>
            <person name="Yanf M."/>
            <person name="Daum C."/>
            <person name="Ng V."/>
            <person name="Clum A."/>
            <person name="Steindorff A."/>
            <person name="Ohm R."/>
            <person name="Martin F."/>
            <person name="Silar P."/>
            <person name="Natvig D."/>
            <person name="Lalanne C."/>
            <person name="Gautier V."/>
            <person name="Ament-velasquez S.L."/>
            <person name="Kruys A."/>
            <person name="Hutchinson M.I."/>
            <person name="Powell A.J."/>
            <person name="Barry K."/>
            <person name="Miller A.N."/>
            <person name="Grigoriev I.V."/>
            <person name="Debuchy R."/>
            <person name="Gladieux P."/>
            <person name="Thoren M.H."/>
            <person name="Johannesson H."/>
        </authorList>
    </citation>
    <scope>NUCLEOTIDE SEQUENCE</scope>
    <source>
        <strain evidence="2">SMH3391-2</strain>
    </source>
</reference>
<evidence type="ECO:0000313" key="2">
    <source>
        <dbReference type="EMBL" id="KAK0635718.1"/>
    </source>
</evidence>
<dbReference type="AlphaFoldDB" id="A0AA39XKJ5"/>
<dbReference type="Proteomes" id="UP001174934">
    <property type="component" value="Unassembled WGS sequence"/>
</dbReference>
<organism evidence="2 3">
    <name type="scientific">Bombardia bombarda</name>
    <dbReference type="NCBI Taxonomy" id="252184"/>
    <lineage>
        <taxon>Eukaryota</taxon>
        <taxon>Fungi</taxon>
        <taxon>Dikarya</taxon>
        <taxon>Ascomycota</taxon>
        <taxon>Pezizomycotina</taxon>
        <taxon>Sordariomycetes</taxon>
        <taxon>Sordariomycetidae</taxon>
        <taxon>Sordariales</taxon>
        <taxon>Lasiosphaeriaceae</taxon>
        <taxon>Bombardia</taxon>
    </lineage>
</organism>
<proteinExistence type="predicted"/>
<sequence length="255" mass="28904">MVQADMSRNRRKSGSSSAPKILDESGLQVIIRIAKNISHCWESCPPKDGSFKCTEKTKAKKSIQSLCWVIDTQEKNRALKQRARNKQKVNWTVWLTNSSHYLQHQEYQRQIHRVTFRRSADLAQPNTSVCFAPVFAAPSASLLGGFWKAWLADLQGGFQDPSRVRGQRRSTSASSSGILPQSPTISEDPQGRPASCPRPNDARRRPHLLEERSKAHHRIQAHTERKAWNCRVRVVSACYPAISRSDKCIAASRYR</sequence>
<keyword evidence="3" id="KW-1185">Reference proteome</keyword>
<accession>A0AA39XKJ5</accession>
<protein>
    <submittedName>
        <fullName evidence="2">Uncharacterized protein</fullName>
    </submittedName>
</protein>
<feature type="compositionally biased region" description="Polar residues" evidence="1">
    <location>
        <begin position="169"/>
        <end position="187"/>
    </location>
</feature>
<dbReference type="EMBL" id="JAULSR010000001">
    <property type="protein sequence ID" value="KAK0635718.1"/>
    <property type="molecule type" value="Genomic_DNA"/>
</dbReference>
<evidence type="ECO:0000313" key="3">
    <source>
        <dbReference type="Proteomes" id="UP001174934"/>
    </source>
</evidence>